<reference evidence="4 5" key="1">
    <citation type="submission" date="2023-10" db="EMBL/GenBank/DDBJ databases">
        <title>Whole Genome based description of the genera Actinobaculum and Actinotignum reveals a complex phylogenetic relationship within the species included in the genus Actinotignum.</title>
        <authorList>
            <person name="Jensen C.S."/>
            <person name="Dargis R."/>
            <person name="Kemp M."/>
            <person name="Christensen J.J."/>
        </authorList>
    </citation>
    <scope>NUCLEOTIDE SEQUENCE</scope>
    <source>
        <strain evidence="4">SLA_B511</strain>
        <strain evidence="3 5">SLA_B974</strain>
    </source>
</reference>
<feature type="transmembrane region" description="Helical" evidence="2">
    <location>
        <begin position="32"/>
        <end position="55"/>
    </location>
</feature>
<dbReference type="Proteomes" id="UP001275049">
    <property type="component" value="Unassembled WGS sequence"/>
</dbReference>
<dbReference type="EMBL" id="JAWNGA010000009">
    <property type="protein sequence ID" value="MDY5133249.1"/>
    <property type="molecule type" value="Genomic_DNA"/>
</dbReference>
<gene>
    <name evidence="4" type="ORF">R6G80_01540</name>
    <name evidence="3" type="ORF">R6G86_05795</name>
</gene>
<keyword evidence="2" id="KW-0472">Membrane</keyword>
<organism evidence="4 6">
    <name type="scientific">Actinotignum urinale</name>
    <dbReference type="NCBI Taxonomy" id="190146"/>
    <lineage>
        <taxon>Bacteria</taxon>
        <taxon>Bacillati</taxon>
        <taxon>Actinomycetota</taxon>
        <taxon>Actinomycetes</taxon>
        <taxon>Actinomycetales</taxon>
        <taxon>Actinomycetaceae</taxon>
        <taxon>Actinotignum</taxon>
    </lineage>
</organism>
<dbReference type="RefSeq" id="WP_022866570.1">
    <property type="nucleotide sequence ID" value="NZ_CP126967.1"/>
</dbReference>
<protein>
    <recommendedName>
        <fullName evidence="7">Sugar ABC transporter permease</fullName>
    </recommendedName>
</protein>
<keyword evidence="2" id="KW-1133">Transmembrane helix</keyword>
<feature type="region of interest" description="Disordered" evidence="1">
    <location>
        <begin position="206"/>
        <end position="241"/>
    </location>
</feature>
<evidence type="ECO:0000313" key="4">
    <source>
        <dbReference type="EMBL" id="MDY5154411.1"/>
    </source>
</evidence>
<evidence type="ECO:0000313" key="6">
    <source>
        <dbReference type="Proteomes" id="UP001281731"/>
    </source>
</evidence>
<feature type="transmembrane region" description="Helical" evidence="2">
    <location>
        <begin position="111"/>
        <end position="134"/>
    </location>
</feature>
<evidence type="ECO:0008006" key="7">
    <source>
        <dbReference type="Google" id="ProtNLM"/>
    </source>
</evidence>
<feature type="compositionally biased region" description="Polar residues" evidence="1">
    <location>
        <begin position="216"/>
        <end position="235"/>
    </location>
</feature>
<proteinExistence type="predicted"/>
<evidence type="ECO:0000256" key="2">
    <source>
        <dbReference type="SAM" id="Phobius"/>
    </source>
</evidence>
<evidence type="ECO:0000256" key="1">
    <source>
        <dbReference type="SAM" id="MobiDB-lite"/>
    </source>
</evidence>
<comment type="caution">
    <text evidence="4">The sequence shown here is derived from an EMBL/GenBank/DDBJ whole genome shotgun (WGS) entry which is preliminary data.</text>
</comment>
<dbReference type="Proteomes" id="UP001281731">
    <property type="component" value="Unassembled WGS sequence"/>
</dbReference>
<dbReference type="AlphaFoldDB" id="A0AAW9HL79"/>
<evidence type="ECO:0000313" key="3">
    <source>
        <dbReference type="EMBL" id="MDY5133249.1"/>
    </source>
</evidence>
<keyword evidence="5" id="KW-1185">Reference proteome</keyword>
<evidence type="ECO:0000313" key="5">
    <source>
        <dbReference type="Proteomes" id="UP001275049"/>
    </source>
</evidence>
<feature type="transmembrane region" description="Helical" evidence="2">
    <location>
        <begin position="67"/>
        <end position="91"/>
    </location>
</feature>
<sequence>MEQGLSIDSRGLLGDENKPKGSVPKILASKGFIRVLVVFSILFFSILATQAFFELCDLQFHPYAKAFVYFVMVVLFFGAIVLSTFVIVVFFNQKMSSVWARRTFTSIFSGLAVVAVCFFAYITLVGFIISGLVAEKSGMKYQGSIATEKGRFCEFVSADLSSLNSRMFYRCLPPLAMGKKSYTLQEITDTPSAYGLDPYFRDERHSATEGEGAGRNNPQGLHSAQPGGQSNQGNDTNKEQVKRDTVTHFSVGPKARRSIQPEVSLQLGTDSITLYTLDFAGSSGIYGIDTKTGSAKVENSTFYALMPAGESRSAVLQFLPTTTNWIYMTRDSGSNWTAQTINFPSNWPEEKKYVQDAQPGKLTFGYPRWIGDDEKLATCTPAPQSQPNTWNCTVN</sequence>
<accession>A0AAW9HL79</accession>
<name>A0AAW9HL79_9ACTO</name>
<keyword evidence="2" id="KW-0812">Transmembrane</keyword>
<dbReference type="EMBL" id="JAWNGC010000001">
    <property type="protein sequence ID" value="MDY5154411.1"/>
    <property type="molecule type" value="Genomic_DNA"/>
</dbReference>